<dbReference type="PANTHER" id="PTHR43046">
    <property type="entry name" value="GDP-MANNOSE MANNOSYL HYDROLASE"/>
    <property type="match status" value="1"/>
</dbReference>
<dbReference type="PANTHER" id="PTHR43046:SF14">
    <property type="entry name" value="MUTT_NUDIX FAMILY PROTEIN"/>
    <property type="match status" value="1"/>
</dbReference>
<comment type="cofactor">
    <cofactor evidence="1">
        <name>Mg(2+)</name>
        <dbReference type="ChEBI" id="CHEBI:18420"/>
    </cofactor>
</comment>
<feature type="domain" description="Nudix hydrolase" evidence="3">
    <location>
        <begin position="5"/>
        <end position="136"/>
    </location>
</feature>
<dbReference type="InterPro" id="IPR015797">
    <property type="entry name" value="NUDIX_hydrolase-like_dom_sf"/>
</dbReference>
<evidence type="ECO:0000313" key="4">
    <source>
        <dbReference type="EMBL" id="OHA05243.1"/>
    </source>
</evidence>
<reference evidence="4 5" key="1">
    <citation type="journal article" date="2016" name="Nat. Commun.">
        <title>Thousands of microbial genomes shed light on interconnected biogeochemical processes in an aquifer system.</title>
        <authorList>
            <person name="Anantharaman K."/>
            <person name="Brown C.T."/>
            <person name="Hug L.A."/>
            <person name="Sharon I."/>
            <person name="Castelle C.J."/>
            <person name="Probst A.J."/>
            <person name="Thomas B.C."/>
            <person name="Singh A."/>
            <person name="Wilkins M.J."/>
            <person name="Karaoz U."/>
            <person name="Brodie E.L."/>
            <person name="Williams K.H."/>
            <person name="Hubbard S.S."/>
            <person name="Banfield J.F."/>
        </authorList>
    </citation>
    <scope>NUCLEOTIDE SEQUENCE [LARGE SCALE GENOMIC DNA]</scope>
</reference>
<keyword evidence="2" id="KW-0378">Hydrolase</keyword>
<dbReference type="Proteomes" id="UP000177982">
    <property type="component" value="Unassembled WGS sequence"/>
</dbReference>
<evidence type="ECO:0000256" key="1">
    <source>
        <dbReference type="ARBA" id="ARBA00001946"/>
    </source>
</evidence>
<gene>
    <name evidence="4" type="ORF">A2934_03565</name>
</gene>
<dbReference type="AlphaFoldDB" id="A0A1G2L0R0"/>
<evidence type="ECO:0000259" key="3">
    <source>
        <dbReference type="PROSITE" id="PS51462"/>
    </source>
</evidence>
<evidence type="ECO:0000313" key="5">
    <source>
        <dbReference type="Proteomes" id="UP000177982"/>
    </source>
</evidence>
<protein>
    <recommendedName>
        <fullName evidence="3">Nudix hydrolase domain-containing protein</fullName>
    </recommendedName>
</protein>
<accession>A0A1G2L0R0</accession>
<sequence length="141" mass="16267">MNDHDKTLQVGVKAFLKNTEGKFLFVHRSSEKYPDVVGRWDIVGGRIHPGKPLMENLAREIREETGLELFGIPKLVAAQDIFRSAGYHIVRLTFVGEARGEVRLDMSEHNAYRWYTTEELKKCDDIDVYVKELLHDPVLKL</sequence>
<comment type="caution">
    <text evidence="4">The sequence shown here is derived from an EMBL/GenBank/DDBJ whole genome shotgun (WGS) entry which is preliminary data.</text>
</comment>
<dbReference type="EMBL" id="MHQO01000056">
    <property type="protein sequence ID" value="OHA05243.1"/>
    <property type="molecule type" value="Genomic_DNA"/>
</dbReference>
<dbReference type="PROSITE" id="PS51462">
    <property type="entry name" value="NUDIX"/>
    <property type="match status" value="1"/>
</dbReference>
<dbReference type="Pfam" id="PF00293">
    <property type="entry name" value="NUDIX"/>
    <property type="match status" value="1"/>
</dbReference>
<dbReference type="SUPFAM" id="SSF55811">
    <property type="entry name" value="Nudix"/>
    <property type="match status" value="1"/>
</dbReference>
<evidence type="ECO:0000256" key="2">
    <source>
        <dbReference type="ARBA" id="ARBA00022801"/>
    </source>
</evidence>
<name>A0A1G2L0R0_9BACT</name>
<proteinExistence type="predicted"/>
<organism evidence="4 5">
    <name type="scientific">Candidatus Sungbacteria bacterium RIFCSPLOWO2_01_FULL_47_10</name>
    <dbReference type="NCBI Taxonomy" id="1802276"/>
    <lineage>
        <taxon>Bacteria</taxon>
        <taxon>Candidatus Sungiibacteriota</taxon>
    </lineage>
</organism>
<dbReference type="GO" id="GO:0016787">
    <property type="term" value="F:hydrolase activity"/>
    <property type="evidence" value="ECO:0007669"/>
    <property type="project" value="UniProtKB-KW"/>
</dbReference>
<dbReference type="Gene3D" id="3.90.79.10">
    <property type="entry name" value="Nucleoside Triphosphate Pyrophosphohydrolase"/>
    <property type="match status" value="1"/>
</dbReference>
<dbReference type="InterPro" id="IPR000086">
    <property type="entry name" value="NUDIX_hydrolase_dom"/>
</dbReference>